<comment type="function">
    <text evidence="10">Part of the binding-protein-dependent transport system for phosphate; probably responsible for the translocation of the substrate across the membrane.</text>
</comment>
<feature type="transmembrane region" description="Helical" evidence="9">
    <location>
        <begin position="174"/>
        <end position="195"/>
    </location>
</feature>
<feature type="transmembrane region" description="Helical" evidence="9">
    <location>
        <begin position="130"/>
        <end position="154"/>
    </location>
</feature>
<evidence type="ECO:0000256" key="10">
    <source>
        <dbReference type="RuleBase" id="RU363054"/>
    </source>
</evidence>
<dbReference type="CDD" id="cd06261">
    <property type="entry name" value="TM_PBP2"/>
    <property type="match status" value="1"/>
</dbReference>
<reference evidence="12 13" key="1">
    <citation type="journal article" date="2014" name="PLoS Genet.">
        <title>Phylogenetically driven sequencing of extremely halophilic archaea reveals strategies for static and dynamic osmo-response.</title>
        <authorList>
            <person name="Becker E.A."/>
            <person name="Seitzer P.M."/>
            <person name="Tritt A."/>
            <person name="Larsen D."/>
            <person name="Krusor M."/>
            <person name="Yao A.I."/>
            <person name="Wu D."/>
            <person name="Madern D."/>
            <person name="Eisen J.A."/>
            <person name="Darling A.E."/>
            <person name="Facciotti M.T."/>
        </authorList>
    </citation>
    <scope>NUCLEOTIDE SEQUENCE [LARGE SCALE GENOMIC DNA]</scope>
    <source>
        <strain evidence="12 13">100A6</strain>
    </source>
</reference>
<evidence type="ECO:0000259" key="11">
    <source>
        <dbReference type="PROSITE" id="PS50928"/>
    </source>
</evidence>
<proteinExistence type="inferred from homology"/>
<keyword evidence="4 10" id="KW-1003">Cell membrane</keyword>
<dbReference type="PATRIC" id="fig|1132509.6.peg.3861"/>
<comment type="similarity">
    <text evidence="2 10">Belongs to the binding-protein-dependent transport system permease family. CysTW subfamily.</text>
</comment>
<comment type="subcellular location">
    <subcellularLocation>
        <location evidence="1 9">Cell membrane</location>
        <topology evidence="1 9">Multi-pass membrane protein</topology>
    </subcellularLocation>
</comment>
<evidence type="ECO:0000256" key="4">
    <source>
        <dbReference type="ARBA" id="ARBA00022475"/>
    </source>
</evidence>
<dbReference type="PANTHER" id="PTHR30425:SF1">
    <property type="entry name" value="PHOSPHATE TRANSPORT SYSTEM PERMEASE PROTEIN PSTC"/>
    <property type="match status" value="1"/>
</dbReference>
<evidence type="ECO:0000256" key="5">
    <source>
        <dbReference type="ARBA" id="ARBA00022592"/>
    </source>
</evidence>
<dbReference type="Proteomes" id="UP000011566">
    <property type="component" value="Unassembled WGS sequence"/>
</dbReference>
<evidence type="ECO:0000256" key="7">
    <source>
        <dbReference type="ARBA" id="ARBA00022989"/>
    </source>
</evidence>
<dbReference type="RefSeq" id="WP_007695891.1">
    <property type="nucleotide sequence ID" value="NZ_AJRK01000444.1"/>
</dbReference>
<dbReference type="InterPro" id="IPR051124">
    <property type="entry name" value="Phosphate_Transport_Permease"/>
</dbReference>
<dbReference type="InterPro" id="IPR035906">
    <property type="entry name" value="MetI-like_sf"/>
</dbReference>
<dbReference type="GO" id="GO:0005315">
    <property type="term" value="F:phosphate transmembrane transporter activity"/>
    <property type="evidence" value="ECO:0007669"/>
    <property type="project" value="InterPro"/>
</dbReference>
<dbReference type="GO" id="GO:0006817">
    <property type="term" value="P:phosphate ion transport"/>
    <property type="evidence" value="ECO:0007669"/>
    <property type="project" value="UniProtKB-KW"/>
</dbReference>
<dbReference type="SUPFAM" id="SSF161098">
    <property type="entry name" value="MetI-like"/>
    <property type="match status" value="1"/>
</dbReference>
<dbReference type="GO" id="GO:0005886">
    <property type="term" value="C:plasma membrane"/>
    <property type="evidence" value="ECO:0007669"/>
    <property type="project" value="UniProtKB-SubCell"/>
</dbReference>
<evidence type="ECO:0000256" key="6">
    <source>
        <dbReference type="ARBA" id="ARBA00022692"/>
    </source>
</evidence>
<protein>
    <recommendedName>
        <fullName evidence="10">Phosphate transport system permease protein</fullName>
    </recommendedName>
</protein>
<evidence type="ECO:0000256" key="3">
    <source>
        <dbReference type="ARBA" id="ARBA00022448"/>
    </source>
</evidence>
<keyword evidence="3 9" id="KW-0813">Transport</keyword>
<gene>
    <name evidence="12" type="ORF">C447_16634</name>
</gene>
<feature type="transmembrane region" description="Helical" evidence="9">
    <location>
        <begin position="77"/>
        <end position="95"/>
    </location>
</feature>
<name>M0LQN7_9EURY</name>
<dbReference type="AlphaFoldDB" id="M0LQN7"/>
<feature type="transmembrane region" description="Helical" evidence="9">
    <location>
        <begin position="324"/>
        <end position="344"/>
    </location>
</feature>
<feature type="transmembrane region" description="Helical" evidence="9">
    <location>
        <begin position="48"/>
        <end position="65"/>
    </location>
</feature>
<dbReference type="Pfam" id="PF00528">
    <property type="entry name" value="BPD_transp_1"/>
    <property type="match status" value="1"/>
</dbReference>
<feature type="transmembrane region" description="Helical" evidence="9">
    <location>
        <begin position="201"/>
        <end position="221"/>
    </location>
</feature>
<organism evidence="12 13">
    <name type="scientific">Halococcus hamelinensis 100A6</name>
    <dbReference type="NCBI Taxonomy" id="1132509"/>
    <lineage>
        <taxon>Archaea</taxon>
        <taxon>Methanobacteriati</taxon>
        <taxon>Methanobacteriota</taxon>
        <taxon>Stenosarchaea group</taxon>
        <taxon>Halobacteria</taxon>
        <taxon>Halobacteriales</taxon>
        <taxon>Halococcaceae</taxon>
        <taxon>Halococcus</taxon>
    </lineage>
</organism>
<dbReference type="InterPro" id="IPR011864">
    <property type="entry name" value="Phosphate_PstC"/>
</dbReference>
<keyword evidence="5 10" id="KW-0592">Phosphate transport</keyword>
<feature type="transmembrane region" description="Helical" evidence="9">
    <location>
        <begin position="257"/>
        <end position="278"/>
    </location>
</feature>
<dbReference type="OrthoDB" id="301029at2157"/>
<evidence type="ECO:0000256" key="8">
    <source>
        <dbReference type="ARBA" id="ARBA00023136"/>
    </source>
</evidence>
<keyword evidence="6 9" id="KW-0812">Transmembrane</keyword>
<evidence type="ECO:0000313" key="13">
    <source>
        <dbReference type="Proteomes" id="UP000011566"/>
    </source>
</evidence>
<sequence length="360" mass="37151">MSTIDELRRSLGSAGTDESADWSALVAGGIGLVCLLGAFGSFLLNTGLTAVFLLGLVLVVAYGWYAHQAETAKSLTFVATASTIVTMGLIVVFIFREALPMIQQEGVSLVTDTSPPLWDTSDAVYSLTPLMWGTFVTTVIAMAIAGPLGVAGALFISEIAPGWLREVVKPGIEILAGIPSIVYGFLGLTVINTYFADSDVLGLAGLGSLFAVGLMIGLMALPTVVSVAEDALASVPESMKSGSLALGSTDWQTMTDITIPAAFSGISAAVLLGVGRAIGETMAATVMLGNIVEFPDPIYDVFGNSITLTSAIASQYGDAGEVQLTALFAAGVVLFVTVLAISVGSQVIEARMEHELGGQR</sequence>
<dbReference type="PANTHER" id="PTHR30425">
    <property type="entry name" value="PHOSPHATE TRANSPORT SYSTEM PERMEASE PROTEIN PST"/>
    <property type="match status" value="1"/>
</dbReference>
<dbReference type="eggNOG" id="arCOG00167">
    <property type="taxonomic scope" value="Archaea"/>
</dbReference>
<keyword evidence="7 9" id="KW-1133">Transmembrane helix</keyword>
<feature type="domain" description="ABC transmembrane type-1" evidence="11">
    <location>
        <begin position="131"/>
        <end position="345"/>
    </location>
</feature>
<evidence type="ECO:0000313" key="12">
    <source>
        <dbReference type="EMBL" id="EMA35801.1"/>
    </source>
</evidence>
<dbReference type="NCBIfam" id="TIGR02138">
    <property type="entry name" value="phosphate_pstC"/>
    <property type="match status" value="1"/>
</dbReference>
<evidence type="ECO:0000256" key="9">
    <source>
        <dbReference type="RuleBase" id="RU363032"/>
    </source>
</evidence>
<evidence type="ECO:0000256" key="1">
    <source>
        <dbReference type="ARBA" id="ARBA00004651"/>
    </source>
</evidence>
<dbReference type="PROSITE" id="PS50928">
    <property type="entry name" value="ABC_TM1"/>
    <property type="match status" value="1"/>
</dbReference>
<dbReference type="EMBL" id="AOMB01000043">
    <property type="protein sequence ID" value="EMA35801.1"/>
    <property type="molecule type" value="Genomic_DNA"/>
</dbReference>
<comment type="caution">
    <text evidence="12">The sequence shown here is derived from an EMBL/GenBank/DDBJ whole genome shotgun (WGS) entry which is preliminary data.</text>
</comment>
<keyword evidence="8 9" id="KW-0472">Membrane</keyword>
<evidence type="ECO:0000256" key="2">
    <source>
        <dbReference type="ARBA" id="ARBA00007069"/>
    </source>
</evidence>
<keyword evidence="13" id="KW-1185">Reference proteome</keyword>
<dbReference type="Gene3D" id="1.10.3720.10">
    <property type="entry name" value="MetI-like"/>
    <property type="match status" value="1"/>
</dbReference>
<feature type="transmembrane region" description="Helical" evidence="9">
    <location>
        <begin position="21"/>
        <end position="42"/>
    </location>
</feature>
<dbReference type="InterPro" id="IPR000515">
    <property type="entry name" value="MetI-like"/>
</dbReference>
<accession>M0LQN7</accession>